<dbReference type="EMBL" id="GBRH01283254">
    <property type="protein sequence ID" value="JAD14641.1"/>
    <property type="molecule type" value="Transcribed_RNA"/>
</dbReference>
<protein>
    <submittedName>
        <fullName evidence="1">Uncharacterized protein</fullName>
    </submittedName>
</protein>
<organism evidence="1">
    <name type="scientific">Arundo donax</name>
    <name type="common">Giant reed</name>
    <name type="synonym">Donax arundinaceus</name>
    <dbReference type="NCBI Taxonomy" id="35708"/>
    <lineage>
        <taxon>Eukaryota</taxon>
        <taxon>Viridiplantae</taxon>
        <taxon>Streptophyta</taxon>
        <taxon>Embryophyta</taxon>
        <taxon>Tracheophyta</taxon>
        <taxon>Spermatophyta</taxon>
        <taxon>Magnoliopsida</taxon>
        <taxon>Liliopsida</taxon>
        <taxon>Poales</taxon>
        <taxon>Poaceae</taxon>
        <taxon>PACMAD clade</taxon>
        <taxon>Arundinoideae</taxon>
        <taxon>Arundineae</taxon>
        <taxon>Arundo</taxon>
    </lineage>
</organism>
<proteinExistence type="predicted"/>
<name>A0A0A8XN85_ARUDO</name>
<reference evidence="1" key="1">
    <citation type="submission" date="2014-09" db="EMBL/GenBank/DDBJ databases">
        <authorList>
            <person name="Magalhaes I.L.F."/>
            <person name="Oliveira U."/>
            <person name="Santos F.R."/>
            <person name="Vidigal T.H.D.A."/>
            <person name="Brescovit A.D."/>
            <person name="Santos A.J."/>
        </authorList>
    </citation>
    <scope>NUCLEOTIDE SEQUENCE</scope>
    <source>
        <tissue evidence="1">Shoot tissue taken approximately 20 cm above the soil surface</tissue>
    </source>
</reference>
<dbReference type="AlphaFoldDB" id="A0A0A8XN85"/>
<evidence type="ECO:0000313" key="1">
    <source>
        <dbReference type="EMBL" id="JAD14641.1"/>
    </source>
</evidence>
<accession>A0A0A8XN85</accession>
<reference evidence="1" key="2">
    <citation type="journal article" date="2015" name="Data Brief">
        <title>Shoot transcriptome of the giant reed, Arundo donax.</title>
        <authorList>
            <person name="Barrero R.A."/>
            <person name="Guerrero F.D."/>
            <person name="Moolhuijzen P."/>
            <person name="Goolsby J.A."/>
            <person name="Tidwell J."/>
            <person name="Bellgard S.E."/>
            <person name="Bellgard M.I."/>
        </authorList>
    </citation>
    <scope>NUCLEOTIDE SEQUENCE</scope>
    <source>
        <tissue evidence="1">Shoot tissue taken approximately 20 cm above the soil surface</tissue>
    </source>
</reference>
<sequence>MSMRTRMCGAGKIVSMPRP</sequence>